<feature type="region of interest" description="Disordered" evidence="1">
    <location>
        <begin position="1"/>
        <end position="139"/>
    </location>
</feature>
<dbReference type="HOGENOM" id="CLU_1844414_0_0_1"/>
<accession>H2YDW5</accession>
<dbReference type="AlphaFoldDB" id="H2YDW5"/>
<dbReference type="Proteomes" id="UP000007875">
    <property type="component" value="Unassembled WGS sequence"/>
</dbReference>
<reference evidence="2" key="2">
    <citation type="submission" date="2025-08" db="UniProtKB">
        <authorList>
            <consortium name="Ensembl"/>
        </authorList>
    </citation>
    <scope>IDENTIFICATION</scope>
</reference>
<reference evidence="2" key="3">
    <citation type="submission" date="2025-09" db="UniProtKB">
        <authorList>
            <consortium name="Ensembl"/>
        </authorList>
    </citation>
    <scope>IDENTIFICATION</scope>
</reference>
<protein>
    <submittedName>
        <fullName evidence="2">Uncharacterized protein</fullName>
    </submittedName>
</protein>
<organism evidence="2 3">
    <name type="scientific">Ciona savignyi</name>
    <name type="common">Pacific transparent sea squirt</name>
    <dbReference type="NCBI Taxonomy" id="51511"/>
    <lineage>
        <taxon>Eukaryota</taxon>
        <taxon>Metazoa</taxon>
        <taxon>Chordata</taxon>
        <taxon>Tunicata</taxon>
        <taxon>Ascidiacea</taxon>
        <taxon>Phlebobranchia</taxon>
        <taxon>Cionidae</taxon>
        <taxon>Ciona</taxon>
    </lineage>
</organism>
<reference evidence="3" key="1">
    <citation type="submission" date="2003-08" db="EMBL/GenBank/DDBJ databases">
        <authorList>
            <person name="Birren B."/>
            <person name="Nusbaum C."/>
            <person name="Abebe A."/>
            <person name="Abouelleil A."/>
            <person name="Adekoya E."/>
            <person name="Ait-zahra M."/>
            <person name="Allen N."/>
            <person name="Allen T."/>
            <person name="An P."/>
            <person name="Anderson M."/>
            <person name="Anderson S."/>
            <person name="Arachchi H."/>
            <person name="Armbruster J."/>
            <person name="Bachantsang P."/>
            <person name="Baldwin J."/>
            <person name="Barry A."/>
            <person name="Bayul T."/>
            <person name="Blitshsteyn B."/>
            <person name="Bloom T."/>
            <person name="Blye J."/>
            <person name="Boguslavskiy L."/>
            <person name="Borowsky M."/>
            <person name="Boukhgalter B."/>
            <person name="Brunache A."/>
            <person name="Butler J."/>
            <person name="Calixte N."/>
            <person name="Calvo S."/>
            <person name="Camarata J."/>
            <person name="Campo K."/>
            <person name="Chang J."/>
            <person name="Cheshatsang Y."/>
            <person name="Citroen M."/>
            <person name="Collymore A."/>
            <person name="Considine T."/>
            <person name="Cook A."/>
            <person name="Cooke P."/>
            <person name="Corum B."/>
            <person name="Cuomo C."/>
            <person name="David R."/>
            <person name="Dawoe T."/>
            <person name="Degray S."/>
            <person name="Dodge S."/>
            <person name="Dooley K."/>
            <person name="Dorje P."/>
            <person name="Dorjee K."/>
            <person name="Dorris L."/>
            <person name="Duffey N."/>
            <person name="Dupes A."/>
            <person name="Elkins T."/>
            <person name="Engels R."/>
            <person name="Erickson J."/>
            <person name="Farina A."/>
            <person name="Faro S."/>
            <person name="Ferreira P."/>
            <person name="Fischer H."/>
            <person name="Fitzgerald M."/>
            <person name="Foley K."/>
            <person name="Gage D."/>
            <person name="Galagan J."/>
            <person name="Gearin G."/>
            <person name="Gnerre S."/>
            <person name="Gnirke A."/>
            <person name="Goyette A."/>
            <person name="Graham J."/>
            <person name="Grandbois E."/>
            <person name="Gyaltsen K."/>
            <person name="Hafez N."/>
            <person name="Hagopian D."/>
            <person name="Hagos B."/>
            <person name="Hall J."/>
            <person name="Hatcher B."/>
            <person name="Heller A."/>
            <person name="Higgins H."/>
            <person name="Honan T."/>
            <person name="Horn A."/>
            <person name="Houde N."/>
            <person name="Hughes L."/>
            <person name="Hulme W."/>
            <person name="Husby E."/>
            <person name="Iliev I."/>
            <person name="Jaffe D."/>
            <person name="Jones C."/>
            <person name="Kamal M."/>
            <person name="Kamat A."/>
            <person name="Kamvysselis M."/>
            <person name="Karlsson E."/>
            <person name="Kells C."/>
            <person name="Kieu A."/>
            <person name="Kisner P."/>
            <person name="Kodira C."/>
            <person name="Kulbokas E."/>
            <person name="Labutti K."/>
            <person name="Lama D."/>
            <person name="Landers T."/>
            <person name="Leger J."/>
            <person name="Levine S."/>
            <person name="Lewis D."/>
            <person name="Lewis T."/>
            <person name="Lindblad-toh K."/>
            <person name="Liu X."/>
            <person name="Lokyitsang T."/>
            <person name="Lokyitsang Y."/>
            <person name="Lucien O."/>
            <person name="Lui A."/>
            <person name="Ma L.J."/>
            <person name="Mabbitt R."/>
            <person name="Macdonald J."/>
            <person name="Maclean C."/>
            <person name="Major J."/>
            <person name="Manning J."/>
            <person name="Marabella R."/>
            <person name="Maru K."/>
            <person name="Matthews C."/>
            <person name="Mauceli E."/>
            <person name="Mccarthy M."/>
            <person name="Mcdonough S."/>
            <person name="Mcghee T."/>
            <person name="Meldrim J."/>
            <person name="Meneus L."/>
            <person name="Mesirov J."/>
            <person name="Mihalev A."/>
            <person name="Mihova T."/>
            <person name="Mikkelsen T."/>
            <person name="Mlenga V."/>
            <person name="Moru K."/>
            <person name="Mozes J."/>
            <person name="Mulrain L."/>
            <person name="Munson G."/>
            <person name="Naylor J."/>
            <person name="Newes C."/>
            <person name="Nguyen C."/>
            <person name="Nguyen N."/>
            <person name="Nguyen T."/>
            <person name="Nicol R."/>
            <person name="Nielsen C."/>
            <person name="Nizzari M."/>
            <person name="Norbu C."/>
            <person name="Norbu N."/>
            <person name="O'donnell P."/>
            <person name="Okoawo O."/>
            <person name="O'leary S."/>
            <person name="Omotosho B."/>
            <person name="O'neill K."/>
            <person name="Osman S."/>
            <person name="Parker S."/>
            <person name="Perrin D."/>
            <person name="Phunkhang P."/>
            <person name="Piqani B."/>
            <person name="Purcell S."/>
            <person name="Rachupka T."/>
            <person name="Ramasamy U."/>
            <person name="Rameau R."/>
            <person name="Ray V."/>
            <person name="Raymond C."/>
            <person name="Retta R."/>
            <person name="Richardson S."/>
            <person name="Rise C."/>
            <person name="Rodriguez J."/>
            <person name="Rogers J."/>
            <person name="Rogov P."/>
            <person name="Rutman M."/>
            <person name="Schupbach R."/>
            <person name="Seaman C."/>
            <person name="Settipalli S."/>
            <person name="Sharpe T."/>
            <person name="Sheridan J."/>
            <person name="Sherpa N."/>
            <person name="Shi J."/>
            <person name="Smirnov S."/>
            <person name="Smith C."/>
            <person name="Sougnez C."/>
            <person name="Spencer B."/>
            <person name="Stalker J."/>
            <person name="Stange-thomann N."/>
            <person name="Stavropoulos S."/>
            <person name="Stetson K."/>
            <person name="Stone C."/>
            <person name="Stone S."/>
            <person name="Stubbs M."/>
            <person name="Talamas J."/>
            <person name="Tchuinga P."/>
            <person name="Tenzing P."/>
            <person name="Tesfaye S."/>
            <person name="Theodore J."/>
            <person name="Thoulutsang Y."/>
            <person name="Topham K."/>
            <person name="Towey S."/>
            <person name="Tsamla T."/>
            <person name="Tsomo N."/>
            <person name="Vallee D."/>
            <person name="Vassiliev H."/>
            <person name="Venkataraman V."/>
            <person name="Vinson J."/>
            <person name="Vo A."/>
            <person name="Wade C."/>
            <person name="Wang S."/>
            <person name="Wangchuk T."/>
            <person name="Wangdi T."/>
            <person name="Whittaker C."/>
            <person name="Wilkinson J."/>
            <person name="Wu Y."/>
            <person name="Wyman D."/>
            <person name="Yadav S."/>
            <person name="Yang S."/>
            <person name="Yang X."/>
            <person name="Yeager S."/>
            <person name="Yee E."/>
            <person name="Young G."/>
            <person name="Zainoun J."/>
            <person name="Zembeck L."/>
            <person name="Zimmer A."/>
            <person name="Zody M."/>
            <person name="Lander E."/>
        </authorList>
    </citation>
    <scope>NUCLEOTIDE SEQUENCE [LARGE SCALE GENOMIC DNA]</scope>
</reference>
<feature type="compositionally biased region" description="Basic residues" evidence="1">
    <location>
        <begin position="128"/>
        <end position="139"/>
    </location>
</feature>
<dbReference type="InParanoid" id="H2YDW5"/>
<name>H2YDW5_CIOSA</name>
<keyword evidence="3" id="KW-1185">Reference proteome</keyword>
<evidence type="ECO:0000313" key="2">
    <source>
        <dbReference type="Ensembl" id="ENSCSAVP00000003513.1"/>
    </source>
</evidence>
<proteinExistence type="predicted"/>
<dbReference type="Ensembl" id="ENSCSAVT00000003568.1">
    <property type="protein sequence ID" value="ENSCSAVP00000003513.1"/>
    <property type="gene ID" value="ENSCSAVG00000002091.1"/>
</dbReference>
<sequence>MEHESEGDYPFDPQFQDEYLMNPEFNGEFPAQPHFQGGPRGPRGLLRPPRPHLRGGVRGMRPHFRMRSSGQFGGRPSRPALLETPAMDAPPRIPVQDPTKPRFLRPAIIQPRTTPRNMNPRGIIRMRPPFRPRNPRPQF</sequence>
<evidence type="ECO:0000313" key="3">
    <source>
        <dbReference type="Proteomes" id="UP000007875"/>
    </source>
</evidence>
<evidence type="ECO:0000256" key="1">
    <source>
        <dbReference type="SAM" id="MobiDB-lite"/>
    </source>
</evidence>
<feature type="compositionally biased region" description="Basic residues" evidence="1">
    <location>
        <begin position="49"/>
        <end position="66"/>
    </location>
</feature>